<dbReference type="Pfam" id="PF07648">
    <property type="entry name" value="Kazal_2"/>
    <property type="match status" value="2"/>
</dbReference>
<feature type="region of interest" description="Disordered" evidence="1">
    <location>
        <begin position="448"/>
        <end position="478"/>
    </location>
</feature>
<feature type="compositionally biased region" description="Basic and acidic residues" evidence="1">
    <location>
        <begin position="455"/>
        <end position="469"/>
    </location>
</feature>
<dbReference type="Proteomes" id="UP001189429">
    <property type="component" value="Unassembled WGS sequence"/>
</dbReference>
<evidence type="ECO:0000256" key="1">
    <source>
        <dbReference type="SAM" id="MobiDB-lite"/>
    </source>
</evidence>
<dbReference type="CDD" id="cd00104">
    <property type="entry name" value="KAZAL_FS"/>
    <property type="match status" value="1"/>
</dbReference>
<dbReference type="PROSITE" id="PS00282">
    <property type="entry name" value="KAZAL_1"/>
    <property type="match status" value="1"/>
</dbReference>
<evidence type="ECO:0000259" key="2">
    <source>
        <dbReference type="PROSITE" id="PS51465"/>
    </source>
</evidence>
<dbReference type="PROSITE" id="PS51465">
    <property type="entry name" value="KAZAL_2"/>
    <property type="match status" value="2"/>
</dbReference>
<reference evidence="3" key="1">
    <citation type="submission" date="2023-10" db="EMBL/GenBank/DDBJ databases">
        <authorList>
            <person name="Chen Y."/>
            <person name="Shah S."/>
            <person name="Dougan E. K."/>
            <person name="Thang M."/>
            <person name="Chan C."/>
        </authorList>
    </citation>
    <scope>NUCLEOTIDE SEQUENCE [LARGE SCALE GENOMIC DNA]</scope>
</reference>
<dbReference type="SUPFAM" id="SSF100895">
    <property type="entry name" value="Kazal-type serine protease inhibitors"/>
    <property type="match status" value="2"/>
</dbReference>
<feature type="domain" description="Kazal-like" evidence="2">
    <location>
        <begin position="515"/>
        <end position="558"/>
    </location>
</feature>
<dbReference type="InterPro" id="IPR002350">
    <property type="entry name" value="Kazal_dom"/>
</dbReference>
<gene>
    <name evidence="3" type="ORF">PCOR1329_LOCUS55984</name>
</gene>
<organism evidence="3 4">
    <name type="scientific">Prorocentrum cordatum</name>
    <dbReference type="NCBI Taxonomy" id="2364126"/>
    <lineage>
        <taxon>Eukaryota</taxon>
        <taxon>Sar</taxon>
        <taxon>Alveolata</taxon>
        <taxon>Dinophyceae</taxon>
        <taxon>Prorocentrales</taxon>
        <taxon>Prorocentraceae</taxon>
        <taxon>Prorocentrum</taxon>
    </lineage>
</organism>
<dbReference type="InterPro" id="IPR036058">
    <property type="entry name" value="Kazal_dom_sf"/>
</dbReference>
<protein>
    <recommendedName>
        <fullName evidence="2">Kazal-like domain-containing protein</fullName>
    </recommendedName>
</protein>
<accession>A0ABN9VAJ2</accession>
<dbReference type="InterPro" id="IPR053265">
    <property type="entry name" value="Serpin"/>
</dbReference>
<feature type="region of interest" description="Disordered" evidence="1">
    <location>
        <begin position="352"/>
        <end position="371"/>
    </location>
</feature>
<dbReference type="PANTHER" id="PTHR21131">
    <property type="entry name" value="SERINE-TYPE ENDOPEPTIDASE INHIBITOR"/>
    <property type="match status" value="1"/>
</dbReference>
<dbReference type="SMART" id="SM00280">
    <property type="entry name" value="KAZAL"/>
    <property type="match status" value="2"/>
</dbReference>
<dbReference type="Gene3D" id="3.30.60.30">
    <property type="match status" value="2"/>
</dbReference>
<keyword evidence="4" id="KW-1185">Reference proteome</keyword>
<dbReference type="Pfam" id="PF02221">
    <property type="entry name" value="E1_DerP2_DerF2"/>
    <property type="match status" value="1"/>
</dbReference>
<evidence type="ECO:0000313" key="3">
    <source>
        <dbReference type="EMBL" id="CAK0869725.1"/>
    </source>
</evidence>
<feature type="domain" description="Kazal-like" evidence="2">
    <location>
        <begin position="157"/>
        <end position="195"/>
    </location>
</feature>
<feature type="compositionally biased region" description="Pro residues" evidence="1">
    <location>
        <begin position="352"/>
        <end position="363"/>
    </location>
</feature>
<evidence type="ECO:0000313" key="4">
    <source>
        <dbReference type="Proteomes" id="UP001189429"/>
    </source>
</evidence>
<name>A0ABN9VAJ2_9DINO</name>
<sequence>MHASRSQFYRSRMQVRVYGNLSRSVSGGTIGVKIYRSSAAEGSSTGDWMKRELAWHSVPHSYEEDLCKHFGKSHSQRGCPFLSGTTELRFAIDKLPPMVVAGSYRLKIKAVDTSAKQVACVRAHVEIPRGKSGEIFRRVQAVSATRRGRALEVVTRACSCDLSDPVCGDDGNTYESMCQAHCARVDVAYPGKCGDQVTTFGGRAVSGAAGFGRAGKDKQSFFSEAAAHDGPGWSRRLEPQATTTITTESSWFHYDAGLGPCAGVNYSLTSYPLFNHDVTGCKYACEINPECNSFMYFRWVDDLNEAYCFLQWYDATQSFDNCADSPCEGWSSEADSYDVYWYFNGCMQPSPTPAPPPTPPPSPCVDTSDGAVGPTLFAPEPDMEPPNVTFDCEFWVMVVAASDLGSAVCGYSFAYDDSDFTATEMCCACGGGSDPSASTMATTTLLGPSVSTPGHEPEMERTTTLKDSDLDVPEPEPEPEMWWTTTHKDWHWDMPEPEPEPWTTTQWDWDDTDDWGDMDDCWCDDILWPVCGNDGTTYSSSCYADCLGGGVWMDGECDCIDCTVVDAAQIPTFALTFLMCLLALLL</sequence>
<dbReference type="EMBL" id="CAUYUJ010016877">
    <property type="protein sequence ID" value="CAK0869725.1"/>
    <property type="molecule type" value="Genomic_DNA"/>
</dbReference>
<dbReference type="InterPro" id="IPR003172">
    <property type="entry name" value="ML_dom"/>
</dbReference>
<proteinExistence type="predicted"/>
<dbReference type="PANTHER" id="PTHR21131:SF0">
    <property type="entry name" value="GEO10195P1-RELATED"/>
    <property type="match status" value="1"/>
</dbReference>
<comment type="caution">
    <text evidence="3">The sequence shown here is derived from an EMBL/GenBank/DDBJ whole genome shotgun (WGS) entry which is preliminary data.</text>
</comment>